<feature type="domain" description="Metallo-beta-lactamase" evidence="6">
    <location>
        <begin position="42"/>
        <end position="242"/>
    </location>
</feature>
<dbReference type="AlphaFoldDB" id="A0A8J2YLA6"/>
<keyword evidence="5" id="KW-0862">Zinc</keyword>
<reference evidence="7" key="2">
    <citation type="submission" date="2020-09" db="EMBL/GenBank/DDBJ databases">
        <authorList>
            <person name="Sun Q."/>
            <person name="Sedlacek I."/>
        </authorList>
    </citation>
    <scope>NUCLEOTIDE SEQUENCE</scope>
    <source>
        <strain evidence="7">CCM 7684</strain>
    </source>
</reference>
<dbReference type="SUPFAM" id="SSF56281">
    <property type="entry name" value="Metallo-hydrolase/oxidoreductase"/>
    <property type="match status" value="1"/>
</dbReference>
<organism evidence="7 8">
    <name type="scientific">Agaricicola taiwanensis</name>
    <dbReference type="NCBI Taxonomy" id="591372"/>
    <lineage>
        <taxon>Bacteria</taxon>
        <taxon>Pseudomonadati</taxon>
        <taxon>Pseudomonadota</taxon>
        <taxon>Alphaproteobacteria</taxon>
        <taxon>Rhodobacterales</taxon>
        <taxon>Paracoccaceae</taxon>
        <taxon>Agaricicola</taxon>
    </lineage>
</organism>
<dbReference type="InterPro" id="IPR001279">
    <property type="entry name" value="Metallo-B-lactamas"/>
</dbReference>
<evidence type="ECO:0000256" key="5">
    <source>
        <dbReference type="ARBA" id="ARBA00022833"/>
    </source>
</evidence>
<accession>A0A8J2YLA6</accession>
<evidence type="ECO:0000313" key="8">
    <source>
        <dbReference type="Proteomes" id="UP000602745"/>
    </source>
</evidence>
<dbReference type="InterPro" id="IPR036866">
    <property type="entry name" value="RibonucZ/Hydroxyglut_hydro"/>
</dbReference>
<keyword evidence="3" id="KW-0479">Metal-binding</keyword>
<dbReference type="Pfam" id="PF00753">
    <property type="entry name" value="Lactamase_B"/>
    <property type="match status" value="1"/>
</dbReference>
<evidence type="ECO:0000259" key="6">
    <source>
        <dbReference type="SMART" id="SM00849"/>
    </source>
</evidence>
<comment type="similarity">
    <text evidence="2">Belongs to the metallo-beta-lactamase superfamily.</text>
</comment>
<dbReference type="GO" id="GO:0046872">
    <property type="term" value="F:metal ion binding"/>
    <property type="evidence" value="ECO:0007669"/>
    <property type="project" value="UniProtKB-KW"/>
</dbReference>
<comment type="caution">
    <text evidence="7">The sequence shown here is derived from an EMBL/GenBank/DDBJ whole genome shotgun (WGS) entry which is preliminary data.</text>
</comment>
<protein>
    <recommendedName>
        <fullName evidence="6">Metallo-beta-lactamase domain-containing protein</fullName>
    </recommendedName>
</protein>
<comment type="cofactor">
    <cofactor evidence="1">
        <name>Zn(2+)</name>
        <dbReference type="ChEBI" id="CHEBI:29105"/>
    </cofactor>
</comment>
<dbReference type="PANTHER" id="PTHR42978">
    <property type="entry name" value="QUORUM-QUENCHING LACTONASE YTNP-RELATED-RELATED"/>
    <property type="match status" value="1"/>
</dbReference>
<dbReference type="Proteomes" id="UP000602745">
    <property type="component" value="Unassembled WGS sequence"/>
</dbReference>
<dbReference type="InterPro" id="IPR051013">
    <property type="entry name" value="MBL_superfamily_lactonases"/>
</dbReference>
<evidence type="ECO:0000256" key="3">
    <source>
        <dbReference type="ARBA" id="ARBA00022723"/>
    </source>
</evidence>
<keyword evidence="8" id="KW-1185">Reference proteome</keyword>
<dbReference type="CDD" id="cd07729">
    <property type="entry name" value="AHL_lactonase_MBL-fold"/>
    <property type="match status" value="1"/>
</dbReference>
<dbReference type="EMBL" id="BMCP01000004">
    <property type="protein sequence ID" value="GGE51402.1"/>
    <property type="molecule type" value="Genomic_DNA"/>
</dbReference>
<dbReference type="SMART" id="SM00849">
    <property type="entry name" value="Lactamase_B"/>
    <property type="match status" value="1"/>
</dbReference>
<dbReference type="RefSeq" id="WP_188410674.1">
    <property type="nucleotide sequence ID" value="NZ_BMCP01000004.1"/>
</dbReference>
<evidence type="ECO:0000256" key="2">
    <source>
        <dbReference type="ARBA" id="ARBA00007749"/>
    </source>
</evidence>
<sequence>MSAPEPYEIFAIRWAESPFRLRVHNCLFCHPGDDISAPQPMDFYVWVVRNKTRTIVVDTGSKEWKCVQRGHEFIRSPVAGIEAIGVDPAKVDDVIVTHLHWDHAGNIEMFPNAQVHIQRKEVEFTTGPAMTESSVSSFYLVDDVKTTIDRLFEGAVTFHEKVTEIAPGVTLHEVGGHAAGMQIVRVYTARGWVVLAADASHYYFNMEEKNPFPALYNFPDTIKGYETCYALADSPDHVVPGHDPIVLKKYPKASSSLEGDVVRLDLDPIA</sequence>
<evidence type="ECO:0000313" key="7">
    <source>
        <dbReference type="EMBL" id="GGE51402.1"/>
    </source>
</evidence>
<evidence type="ECO:0000256" key="4">
    <source>
        <dbReference type="ARBA" id="ARBA00022801"/>
    </source>
</evidence>
<gene>
    <name evidence="7" type="ORF">GCM10007276_30610</name>
</gene>
<evidence type="ECO:0000256" key="1">
    <source>
        <dbReference type="ARBA" id="ARBA00001947"/>
    </source>
</evidence>
<reference evidence="7" key="1">
    <citation type="journal article" date="2014" name="Int. J. Syst. Evol. Microbiol.">
        <title>Complete genome sequence of Corynebacterium casei LMG S-19264T (=DSM 44701T), isolated from a smear-ripened cheese.</title>
        <authorList>
            <consortium name="US DOE Joint Genome Institute (JGI-PGF)"/>
            <person name="Walter F."/>
            <person name="Albersmeier A."/>
            <person name="Kalinowski J."/>
            <person name="Ruckert C."/>
        </authorList>
    </citation>
    <scope>NUCLEOTIDE SEQUENCE</scope>
    <source>
        <strain evidence="7">CCM 7684</strain>
    </source>
</reference>
<dbReference type="PANTHER" id="PTHR42978:SF7">
    <property type="entry name" value="METALLO-HYDROLASE RV2300C-RELATED"/>
    <property type="match status" value="1"/>
</dbReference>
<dbReference type="Gene3D" id="3.60.15.10">
    <property type="entry name" value="Ribonuclease Z/Hydroxyacylglutathione hydrolase-like"/>
    <property type="match status" value="1"/>
</dbReference>
<dbReference type="GO" id="GO:0016787">
    <property type="term" value="F:hydrolase activity"/>
    <property type="evidence" value="ECO:0007669"/>
    <property type="project" value="UniProtKB-KW"/>
</dbReference>
<name>A0A8J2YLA6_9RHOB</name>
<keyword evidence="4" id="KW-0378">Hydrolase</keyword>
<proteinExistence type="inferred from homology"/>